<keyword evidence="3" id="KW-1185">Reference proteome</keyword>
<feature type="transmembrane region" description="Helical" evidence="1">
    <location>
        <begin position="128"/>
        <end position="147"/>
    </location>
</feature>
<dbReference type="PANTHER" id="PTHR45757:SF17">
    <property type="entry name" value="MAJOR FACILITATOR SUPERFAMILY (MFS) PROFILE DOMAIN-CONTAINING PROTEIN"/>
    <property type="match status" value="1"/>
</dbReference>
<dbReference type="InterPro" id="IPR011701">
    <property type="entry name" value="MFS"/>
</dbReference>
<feature type="transmembrane region" description="Helical" evidence="1">
    <location>
        <begin position="380"/>
        <end position="401"/>
    </location>
</feature>
<dbReference type="Gene3D" id="1.20.1250.20">
    <property type="entry name" value="MFS general substrate transporter like domains"/>
    <property type="match status" value="2"/>
</dbReference>
<dbReference type="GO" id="GO:0022857">
    <property type="term" value="F:transmembrane transporter activity"/>
    <property type="evidence" value="ECO:0007669"/>
    <property type="project" value="InterPro"/>
</dbReference>
<dbReference type="SUPFAM" id="SSF103473">
    <property type="entry name" value="MFS general substrate transporter"/>
    <property type="match status" value="1"/>
</dbReference>
<accession>A0AAD4R8E7</accession>
<dbReference type="AlphaFoldDB" id="A0AAD4R8E7"/>
<feature type="transmembrane region" description="Helical" evidence="1">
    <location>
        <begin position="321"/>
        <end position="341"/>
    </location>
</feature>
<feature type="transmembrane region" description="Helical" evidence="1">
    <location>
        <begin position="353"/>
        <end position="374"/>
    </location>
</feature>
<feature type="transmembrane region" description="Helical" evidence="1">
    <location>
        <begin position="153"/>
        <end position="175"/>
    </location>
</feature>
<evidence type="ECO:0000256" key="1">
    <source>
        <dbReference type="SAM" id="Phobius"/>
    </source>
</evidence>
<dbReference type="Proteomes" id="UP001201812">
    <property type="component" value="Unassembled WGS sequence"/>
</dbReference>
<proteinExistence type="predicted"/>
<feature type="transmembrane region" description="Helical" evidence="1">
    <location>
        <begin position="219"/>
        <end position="238"/>
    </location>
</feature>
<dbReference type="GO" id="GO:0016020">
    <property type="term" value="C:membrane"/>
    <property type="evidence" value="ECO:0007669"/>
    <property type="project" value="TreeGrafter"/>
</dbReference>
<comment type="caution">
    <text evidence="2">The sequence shown here is derived from an EMBL/GenBank/DDBJ whole genome shotgun (WGS) entry which is preliminary data.</text>
</comment>
<dbReference type="EMBL" id="JAKKPZ010000009">
    <property type="protein sequence ID" value="KAI1717195.1"/>
    <property type="molecule type" value="Genomic_DNA"/>
</dbReference>
<evidence type="ECO:0000313" key="2">
    <source>
        <dbReference type="EMBL" id="KAI1717195.1"/>
    </source>
</evidence>
<dbReference type="InterPro" id="IPR036259">
    <property type="entry name" value="MFS_trans_sf"/>
</dbReference>
<keyword evidence="1" id="KW-1133">Transmembrane helix</keyword>
<reference evidence="2" key="1">
    <citation type="submission" date="2022-01" db="EMBL/GenBank/DDBJ databases">
        <title>Genome Sequence Resource for Two Populations of Ditylenchus destructor, the Migratory Endoparasitic Phytonematode.</title>
        <authorList>
            <person name="Zhang H."/>
            <person name="Lin R."/>
            <person name="Xie B."/>
        </authorList>
    </citation>
    <scope>NUCLEOTIDE SEQUENCE</scope>
    <source>
        <strain evidence="2">BazhouSP</strain>
    </source>
</reference>
<feature type="transmembrane region" description="Helical" evidence="1">
    <location>
        <begin position="282"/>
        <end position="301"/>
    </location>
</feature>
<keyword evidence="1" id="KW-0472">Membrane</keyword>
<keyword evidence="1" id="KW-0812">Transmembrane</keyword>
<feature type="transmembrane region" description="Helical" evidence="1">
    <location>
        <begin position="413"/>
        <end position="438"/>
    </location>
</feature>
<feature type="transmembrane region" description="Helical" evidence="1">
    <location>
        <begin position="100"/>
        <end position="121"/>
    </location>
</feature>
<protein>
    <submittedName>
        <fullName evidence="2">Major facilitator superfamily domain-containing protein</fullName>
    </submittedName>
</protein>
<feature type="transmembrane region" description="Helical" evidence="1">
    <location>
        <begin position="450"/>
        <end position="470"/>
    </location>
</feature>
<name>A0AAD4R8E7_9BILA</name>
<feature type="transmembrane region" description="Helical" evidence="1">
    <location>
        <begin position="187"/>
        <end position="207"/>
    </location>
</feature>
<sequence>MTEINEQSESLAKVPFKRDFTPSRVTTFGNRYRYFILILGWLCLTSISSNMIALNFTLICMSPPAVEGISFVANYTQKDTYDSSLNHAPVFDYTARDKAMLQWSVAVGSMLGTFPFSWFYTRYGARHVLFAAGMISSFATALIPLAAVEGFNYFLALRFLQGVAYSADFAAMGVLCSRWASLKQNALFISVLTCYSPLSTTITNPIAGMICESRFGWPMVYYGHSVVCVILFSLWIYFYNDHPRVNQFVSDIELEKINRNKSEAHINMDRFIPYKAILTNRLVWVVWFNAFVDLFSGMFLLMYQPSYFKYVLNYSVEKTGFLGALPSLSHMPLKFLFGYCSDKLKCLSERNKMIIFNTVAVALPGVTYLVVGFVPQENPVYVVILFTCMHMFFSAGGGGFYKCGTLCARQYSHFVIANIQFVKCLTLFIGPALMSIFVTDETVQSQWTKIFLILAVALFIANILFCVEATDKPAEFTKYSRDEWKQMKRKHNLLKTEKENGDVSLEQQKKILICAA</sequence>
<organism evidence="2 3">
    <name type="scientific">Ditylenchus destructor</name>
    <dbReference type="NCBI Taxonomy" id="166010"/>
    <lineage>
        <taxon>Eukaryota</taxon>
        <taxon>Metazoa</taxon>
        <taxon>Ecdysozoa</taxon>
        <taxon>Nematoda</taxon>
        <taxon>Chromadorea</taxon>
        <taxon>Rhabditida</taxon>
        <taxon>Tylenchina</taxon>
        <taxon>Tylenchomorpha</taxon>
        <taxon>Sphaerularioidea</taxon>
        <taxon>Anguinidae</taxon>
        <taxon>Anguininae</taxon>
        <taxon>Ditylenchus</taxon>
    </lineage>
</organism>
<dbReference type="Pfam" id="PF07690">
    <property type="entry name" value="MFS_1"/>
    <property type="match status" value="1"/>
</dbReference>
<evidence type="ECO:0000313" key="3">
    <source>
        <dbReference type="Proteomes" id="UP001201812"/>
    </source>
</evidence>
<gene>
    <name evidence="2" type="ORF">DdX_06928</name>
</gene>
<dbReference type="PANTHER" id="PTHR45757">
    <property type="entry name" value="PROTEIN CBG23364-RELATED"/>
    <property type="match status" value="1"/>
</dbReference>
<feature type="transmembrane region" description="Helical" evidence="1">
    <location>
        <begin position="34"/>
        <end position="54"/>
    </location>
</feature>